<dbReference type="KEGG" id="ome:OLMES_2037"/>
<feature type="domain" description="PNPLA" evidence="3">
    <location>
        <begin position="13"/>
        <end position="219"/>
    </location>
</feature>
<evidence type="ECO:0000259" key="3">
    <source>
        <dbReference type="PROSITE" id="PS51635"/>
    </source>
</evidence>
<dbReference type="InterPro" id="IPR002641">
    <property type="entry name" value="PNPLA_dom"/>
</dbReference>
<proteinExistence type="predicted"/>
<dbReference type="Gene3D" id="3.40.1090.10">
    <property type="entry name" value="Cytosolic phospholipase A2 catalytic domain"/>
    <property type="match status" value="1"/>
</dbReference>
<dbReference type="PROSITE" id="PS51635">
    <property type="entry name" value="PNPLA"/>
    <property type="match status" value="1"/>
</dbReference>
<dbReference type="InterPro" id="IPR016035">
    <property type="entry name" value="Acyl_Trfase/lysoPLipase"/>
</dbReference>
<organism evidence="4 5">
    <name type="scientific">Oleiphilus messinensis</name>
    <dbReference type="NCBI Taxonomy" id="141451"/>
    <lineage>
        <taxon>Bacteria</taxon>
        <taxon>Pseudomonadati</taxon>
        <taxon>Pseudomonadota</taxon>
        <taxon>Gammaproteobacteria</taxon>
        <taxon>Oceanospirillales</taxon>
        <taxon>Oleiphilaceae</taxon>
        <taxon>Oleiphilus</taxon>
    </lineage>
</organism>
<feature type="active site" description="Proton acceptor" evidence="2">
    <location>
        <position position="206"/>
    </location>
</feature>
<dbReference type="Pfam" id="PF01734">
    <property type="entry name" value="Patatin"/>
    <property type="match status" value="1"/>
</dbReference>
<dbReference type="OrthoDB" id="5508529at2"/>
<dbReference type="GO" id="GO:0016787">
    <property type="term" value="F:hydrolase activity"/>
    <property type="evidence" value="ECO:0007669"/>
    <property type="project" value="UniProtKB-UniRule"/>
</dbReference>
<sequence>MKDVLDLSQVKHVVFAGGGNRCFWQAGFWSVAAEPLNLKLDSVVSVSAGAAISCVALAGKIEQTLDVVKKATGSNIRNIRWENLFRKGKRLFPHDEMYREMLREVLDDSALARIKLGPANRIHLARHPRWLTPRMAIMLGMCLYQLEKSLRHPVHPSAGKFLGFKSEFVDAKNCTSTENLAELILSSSCTPPVTQLMRWGNRLSLDGGLVDNVPVHGVDMPVIPYDLGAPPNVLVLLTRCYRNLPQGGGRLYLQPSERLPVSCWDYTNPARIQAAFDLGRRDAERVLKRTVIAAF</sequence>
<dbReference type="EMBL" id="CP021425">
    <property type="protein sequence ID" value="ARU56110.1"/>
    <property type="molecule type" value="Genomic_DNA"/>
</dbReference>
<evidence type="ECO:0000313" key="5">
    <source>
        <dbReference type="Proteomes" id="UP000196027"/>
    </source>
</evidence>
<reference evidence="4 5" key="1">
    <citation type="submission" date="2017-05" db="EMBL/GenBank/DDBJ databases">
        <title>Genomic insights into alkan degradation activity of Oleiphilus messinensis.</title>
        <authorList>
            <person name="Kozyavkin S.A."/>
            <person name="Slesarev A.I."/>
            <person name="Golyshin P.N."/>
            <person name="Korzhenkov A."/>
            <person name="Golyshina O.N."/>
            <person name="Toshchakov S.V."/>
        </authorList>
    </citation>
    <scope>NUCLEOTIDE SEQUENCE [LARGE SCALE GENOMIC DNA]</scope>
    <source>
        <strain evidence="4 5">ME102</strain>
    </source>
</reference>
<dbReference type="Proteomes" id="UP000196027">
    <property type="component" value="Chromosome"/>
</dbReference>
<dbReference type="GO" id="GO:0016042">
    <property type="term" value="P:lipid catabolic process"/>
    <property type="evidence" value="ECO:0007669"/>
    <property type="project" value="UniProtKB-UniRule"/>
</dbReference>
<keyword evidence="5" id="KW-1185">Reference proteome</keyword>
<protein>
    <submittedName>
        <fullName evidence="4">Patatin-like phospholipase</fullName>
    </submittedName>
</protein>
<name>A0A1Y0I7A4_9GAMM</name>
<gene>
    <name evidence="4" type="ORF">OLMES_2037</name>
</gene>
<dbReference type="AlphaFoldDB" id="A0A1Y0I7A4"/>
<feature type="active site" description="Nucleophile" evidence="2">
    <location>
        <position position="47"/>
    </location>
</feature>
<accession>A0A1Y0I7A4</accession>
<dbReference type="SUPFAM" id="SSF52151">
    <property type="entry name" value="FabD/lysophospholipase-like"/>
    <property type="match status" value="1"/>
</dbReference>
<keyword evidence="1 2" id="KW-0443">Lipid metabolism</keyword>
<evidence type="ECO:0000256" key="2">
    <source>
        <dbReference type="PROSITE-ProRule" id="PRU01161"/>
    </source>
</evidence>
<evidence type="ECO:0000313" key="4">
    <source>
        <dbReference type="EMBL" id="ARU56110.1"/>
    </source>
</evidence>
<keyword evidence="2" id="KW-0378">Hydrolase</keyword>
<dbReference type="RefSeq" id="WP_087461137.1">
    <property type="nucleotide sequence ID" value="NZ_CP021425.1"/>
</dbReference>
<keyword evidence="2" id="KW-0442">Lipid degradation</keyword>
<comment type="caution">
    <text evidence="2">Lacks conserved residue(s) required for the propagation of feature annotation.</text>
</comment>
<feature type="short sequence motif" description="DGA/G" evidence="2">
    <location>
        <begin position="206"/>
        <end position="208"/>
    </location>
</feature>
<evidence type="ECO:0000256" key="1">
    <source>
        <dbReference type="ARBA" id="ARBA00023098"/>
    </source>
</evidence>